<feature type="transmembrane region" description="Helical" evidence="1">
    <location>
        <begin position="108"/>
        <end position="133"/>
    </location>
</feature>
<feature type="transmembrane region" description="Helical" evidence="1">
    <location>
        <begin position="258"/>
        <end position="276"/>
    </location>
</feature>
<dbReference type="SUPFAM" id="SSF81321">
    <property type="entry name" value="Family A G protein-coupled receptor-like"/>
    <property type="match status" value="1"/>
</dbReference>
<keyword evidence="1" id="KW-0472">Membrane</keyword>
<dbReference type="GeneID" id="7828597"/>
<feature type="transmembrane region" description="Helical" evidence="1">
    <location>
        <begin position="226"/>
        <end position="246"/>
    </location>
</feature>
<feature type="transmembrane region" description="Helical" evidence="1">
    <location>
        <begin position="67"/>
        <end position="88"/>
    </location>
</feature>
<dbReference type="eggNOG" id="KOG0936">
    <property type="taxonomic scope" value="Eukaryota"/>
</dbReference>
<proteinExistence type="predicted"/>
<dbReference type="CDD" id="cd00637">
    <property type="entry name" value="7tm_classA_rhodopsin-like"/>
    <property type="match status" value="1"/>
</dbReference>
<sequence>MTVYQEFPQNLVKCRSPTFSWQVDNVILYTPDLYMFLIFSSLACLLNLFIITLNIKYPQIRKRPGDLFCGLAVAELTLSLHWLISSLYQYFTDNQNVKSSDVFCQINSYFSITAGIFEFFYNISIYTYIVCAIKNLKILKIAEGWYLHAAVVIVSFLITFFVKIFGYSGKTMFGTCSIKSENQFPLKGIGLLLVYIFISLSTLMYLNYKLSNIKKYQKLQKFYQFYMYSCIATWSCLVCSQIMMFLNCRYFQKPSLNFFVTLGNACKIITTLYLPIVRITDPNIRPVFRAIFKISKNSIKQKDKQELPQNSVNNSQTTINDISMNSSIARNINSHLLKNQNQLVNKNSNSLSEENNNQQKGIEMVNINKEQKRDSSMIQQFQGQSLALSLVLPQNLAESINLEDFQIDHAVYEQDKSKYLFANFNEPSQSYPYQNKYFSPN</sequence>
<dbReference type="RefSeq" id="XP_001025743.2">
    <property type="nucleotide sequence ID" value="XM_001025743.2"/>
</dbReference>
<keyword evidence="1 2" id="KW-0812">Transmembrane</keyword>
<dbReference type="KEGG" id="tet:TTHERM_00930790"/>
<keyword evidence="3" id="KW-1185">Reference proteome</keyword>
<dbReference type="AlphaFoldDB" id="Q24CG2"/>
<evidence type="ECO:0000313" key="2">
    <source>
        <dbReference type="EMBL" id="EAS05498.2"/>
    </source>
</evidence>
<dbReference type="OrthoDB" id="284860at2759"/>
<feature type="transmembrane region" description="Helical" evidence="1">
    <location>
        <begin position="145"/>
        <end position="166"/>
    </location>
</feature>
<dbReference type="HOGENOM" id="CLU_512437_0_0_1"/>
<feature type="transmembrane region" description="Helical" evidence="1">
    <location>
        <begin position="186"/>
        <end position="206"/>
    </location>
</feature>
<accession>Q24CG2</accession>
<reference evidence="3" key="1">
    <citation type="journal article" date="2006" name="PLoS Biol.">
        <title>Macronuclear genome sequence of the ciliate Tetrahymena thermophila, a model eukaryote.</title>
        <authorList>
            <person name="Eisen J.A."/>
            <person name="Coyne R.S."/>
            <person name="Wu M."/>
            <person name="Wu D."/>
            <person name="Thiagarajan M."/>
            <person name="Wortman J.R."/>
            <person name="Badger J.H."/>
            <person name="Ren Q."/>
            <person name="Amedeo P."/>
            <person name="Jones K.M."/>
            <person name="Tallon L.J."/>
            <person name="Delcher A.L."/>
            <person name="Salzberg S.L."/>
            <person name="Silva J.C."/>
            <person name="Haas B.J."/>
            <person name="Majoros W.H."/>
            <person name="Farzad M."/>
            <person name="Carlton J.M."/>
            <person name="Smith R.K. Jr."/>
            <person name="Garg J."/>
            <person name="Pearlman R.E."/>
            <person name="Karrer K.M."/>
            <person name="Sun L."/>
            <person name="Manning G."/>
            <person name="Elde N.C."/>
            <person name="Turkewitz A.P."/>
            <person name="Asai D.J."/>
            <person name="Wilkes D.E."/>
            <person name="Wang Y."/>
            <person name="Cai H."/>
            <person name="Collins K."/>
            <person name="Stewart B.A."/>
            <person name="Lee S.R."/>
            <person name="Wilamowska K."/>
            <person name="Weinberg Z."/>
            <person name="Ruzzo W.L."/>
            <person name="Wloga D."/>
            <person name="Gaertig J."/>
            <person name="Frankel J."/>
            <person name="Tsao C.-C."/>
            <person name="Gorovsky M.A."/>
            <person name="Keeling P.J."/>
            <person name="Waller R.F."/>
            <person name="Patron N.J."/>
            <person name="Cherry J.M."/>
            <person name="Stover N.A."/>
            <person name="Krieger C.J."/>
            <person name="del Toro C."/>
            <person name="Ryder H.F."/>
            <person name="Williamson S.C."/>
            <person name="Barbeau R.A."/>
            <person name="Hamilton E.P."/>
            <person name="Orias E."/>
        </authorList>
    </citation>
    <scope>NUCLEOTIDE SEQUENCE [LARGE SCALE GENOMIC DNA]</scope>
    <source>
        <strain evidence="3">SB210</strain>
    </source>
</reference>
<dbReference type="STRING" id="312017.Q24CG2"/>
<keyword evidence="1" id="KW-1133">Transmembrane helix</keyword>
<name>Q24CG2_TETTS</name>
<gene>
    <name evidence="2" type="ORF">TTHERM_00930790</name>
</gene>
<evidence type="ECO:0000313" key="3">
    <source>
        <dbReference type="Proteomes" id="UP000009168"/>
    </source>
</evidence>
<organism evidence="2 3">
    <name type="scientific">Tetrahymena thermophila (strain SB210)</name>
    <dbReference type="NCBI Taxonomy" id="312017"/>
    <lineage>
        <taxon>Eukaryota</taxon>
        <taxon>Sar</taxon>
        <taxon>Alveolata</taxon>
        <taxon>Ciliophora</taxon>
        <taxon>Intramacronucleata</taxon>
        <taxon>Oligohymenophorea</taxon>
        <taxon>Hymenostomatida</taxon>
        <taxon>Tetrahymenina</taxon>
        <taxon>Tetrahymenidae</taxon>
        <taxon>Tetrahymena</taxon>
    </lineage>
</organism>
<evidence type="ECO:0000256" key="1">
    <source>
        <dbReference type="SAM" id="Phobius"/>
    </source>
</evidence>
<dbReference type="Proteomes" id="UP000009168">
    <property type="component" value="Unassembled WGS sequence"/>
</dbReference>
<feature type="transmembrane region" description="Helical" evidence="1">
    <location>
        <begin position="33"/>
        <end position="55"/>
    </location>
</feature>
<protein>
    <submittedName>
        <fullName evidence="2">Transmembrane protein, putative</fullName>
    </submittedName>
</protein>
<dbReference type="Gene3D" id="1.20.1070.10">
    <property type="entry name" value="Rhodopsin 7-helix transmembrane proteins"/>
    <property type="match status" value="1"/>
</dbReference>
<dbReference type="InParanoid" id="Q24CG2"/>
<dbReference type="EMBL" id="GG662368">
    <property type="protein sequence ID" value="EAS05498.2"/>
    <property type="molecule type" value="Genomic_DNA"/>
</dbReference>